<dbReference type="Proteomes" id="UP001372834">
    <property type="component" value="Unassembled WGS sequence"/>
</dbReference>
<feature type="domain" description="HhH-GPD" evidence="3">
    <location>
        <begin position="48"/>
        <end position="120"/>
    </location>
</feature>
<evidence type="ECO:0000256" key="2">
    <source>
        <dbReference type="ARBA" id="ARBA00023242"/>
    </source>
</evidence>
<proteinExistence type="predicted"/>
<dbReference type="GO" id="GO:0005634">
    <property type="term" value="C:nucleus"/>
    <property type="evidence" value="ECO:0007669"/>
    <property type="project" value="UniProtKB-SubCell"/>
</dbReference>
<dbReference type="GO" id="GO:0003824">
    <property type="term" value="F:catalytic activity"/>
    <property type="evidence" value="ECO:0007669"/>
    <property type="project" value="InterPro"/>
</dbReference>
<evidence type="ECO:0000259" key="3">
    <source>
        <dbReference type="Pfam" id="PF00730"/>
    </source>
</evidence>
<accession>A0AAN8P6N5</accession>
<sequence length="168" mass="20048">MKSIYFRDSNKTQSKNKIVKSKTPWVPPRSPHNLIQELLYHDPWKLLIATMFLQKSSGKLAIPVFWRFIERWSCPQALIVEDVEVIEKLIQPLGLQKKRAVMLKKFSEEYLYKSWKYPIELHGIGKYGNDSYRIFCVNEWKHVQPRDSKLVLYHCWLMENAQLLNLPE</sequence>
<dbReference type="GO" id="GO:0003677">
    <property type="term" value="F:DNA binding"/>
    <property type="evidence" value="ECO:0007669"/>
    <property type="project" value="InterPro"/>
</dbReference>
<gene>
    <name evidence="4" type="ORF">RUM43_007964</name>
</gene>
<dbReference type="Gene3D" id="1.10.340.30">
    <property type="entry name" value="Hypothetical protein, domain 2"/>
    <property type="match status" value="1"/>
</dbReference>
<evidence type="ECO:0000313" key="5">
    <source>
        <dbReference type="Proteomes" id="UP001372834"/>
    </source>
</evidence>
<dbReference type="PANTHER" id="PTHR15074">
    <property type="entry name" value="METHYL-CPG-BINDING PROTEIN"/>
    <property type="match status" value="1"/>
</dbReference>
<dbReference type="InterPro" id="IPR045138">
    <property type="entry name" value="MeCP2/MBD4"/>
</dbReference>
<dbReference type="InterPro" id="IPR003265">
    <property type="entry name" value="HhH-GPD_domain"/>
</dbReference>
<protein>
    <recommendedName>
        <fullName evidence="3">HhH-GPD domain-containing protein</fullName>
    </recommendedName>
</protein>
<dbReference type="InterPro" id="IPR011257">
    <property type="entry name" value="DNA_glycosylase"/>
</dbReference>
<evidence type="ECO:0000313" key="4">
    <source>
        <dbReference type="EMBL" id="KAK6639689.1"/>
    </source>
</evidence>
<dbReference type="EMBL" id="JAWJWE010000003">
    <property type="protein sequence ID" value="KAK6639689.1"/>
    <property type="molecule type" value="Genomic_DNA"/>
</dbReference>
<dbReference type="AlphaFoldDB" id="A0AAN8P6N5"/>
<name>A0AAN8P6N5_POLSC</name>
<evidence type="ECO:0000256" key="1">
    <source>
        <dbReference type="ARBA" id="ARBA00004123"/>
    </source>
</evidence>
<reference evidence="4 5" key="1">
    <citation type="submission" date="2023-10" db="EMBL/GenBank/DDBJ databases">
        <title>Genomes of two closely related lineages of the louse Polyplax serrata with different host specificities.</title>
        <authorList>
            <person name="Martinu J."/>
            <person name="Tarabai H."/>
            <person name="Stefka J."/>
            <person name="Hypsa V."/>
        </authorList>
    </citation>
    <scope>NUCLEOTIDE SEQUENCE [LARGE SCALE GENOMIC DNA]</scope>
    <source>
        <strain evidence="4">HR10_N</strain>
    </source>
</reference>
<comment type="subcellular location">
    <subcellularLocation>
        <location evidence="1">Nucleus</location>
    </subcellularLocation>
</comment>
<dbReference type="SUPFAM" id="SSF48150">
    <property type="entry name" value="DNA-glycosylase"/>
    <property type="match status" value="1"/>
</dbReference>
<organism evidence="4 5">
    <name type="scientific">Polyplax serrata</name>
    <name type="common">Common mouse louse</name>
    <dbReference type="NCBI Taxonomy" id="468196"/>
    <lineage>
        <taxon>Eukaryota</taxon>
        <taxon>Metazoa</taxon>
        <taxon>Ecdysozoa</taxon>
        <taxon>Arthropoda</taxon>
        <taxon>Hexapoda</taxon>
        <taxon>Insecta</taxon>
        <taxon>Pterygota</taxon>
        <taxon>Neoptera</taxon>
        <taxon>Paraneoptera</taxon>
        <taxon>Psocodea</taxon>
        <taxon>Troctomorpha</taxon>
        <taxon>Phthiraptera</taxon>
        <taxon>Anoplura</taxon>
        <taxon>Polyplacidae</taxon>
        <taxon>Polyplax</taxon>
    </lineage>
</organism>
<dbReference type="FunFam" id="1.10.340.30:FF:000007">
    <property type="entry name" value="Methyl-CpG-binding domain protein 4"/>
    <property type="match status" value="1"/>
</dbReference>
<dbReference type="PANTHER" id="PTHR15074:SF0">
    <property type="entry name" value="METHYL-CPG-BINDING DOMAIN PROTEIN 4-LIKE PROTEIN"/>
    <property type="match status" value="1"/>
</dbReference>
<dbReference type="Pfam" id="PF00730">
    <property type="entry name" value="HhH-GPD"/>
    <property type="match status" value="1"/>
</dbReference>
<comment type="caution">
    <text evidence="4">The sequence shown here is derived from an EMBL/GenBank/DDBJ whole genome shotgun (WGS) entry which is preliminary data.</text>
</comment>
<keyword evidence="2" id="KW-0539">Nucleus</keyword>
<dbReference type="GO" id="GO:0006284">
    <property type="term" value="P:base-excision repair"/>
    <property type="evidence" value="ECO:0007669"/>
    <property type="project" value="InterPro"/>
</dbReference>